<keyword evidence="1" id="KW-0472">Membrane</keyword>
<evidence type="ECO:0000256" key="1">
    <source>
        <dbReference type="SAM" id="Phobius"/>
    </source>
</evidence>
<dbReference type="Proteomes" id="UP000679498">
    <property type="component" value="Plasmid p4"/>
</dbReference>
<organism evidence="2 3">
    <name type="scientific">Exiguobacterium acetylicum</name>
    <name type="common">Brevibacterium acetylicum</name>
    <dbReference type="NCBI Taxonomy" id="41170"/>
    <lineage>
        <taxon>Bacteria</taxon>
        <taxon>Bacillati</taxon>
        <taxon>Bacillota</taxon>
        <taxon>Bacilli</taxon>
        <taxon>Bacillales</taxon>
        <taxon>Bacillales Family XII. Incertae Sedis</taxon>
        <taxon>Exiguobacterium</taxon>
    </lineage>
</organism>
<name>A0ABX8GEC6_EXIAC</name>
<reference evidence="2 3" key="1">
    <citation type="submission" date="2021-05" db="EMBL/GenBank/DDBJ databases">
        <title>Biocontrol using Exiguobacterium acetylicum SI17 against litchi downy blight caused by Peronophythora litchii.</title>
        <authorList>
            <person name="Zheng L."/>
        </authorList>
    </citation>
    <scope>NUCLEOTIDE SEQUENCE [LARGE SCALE GENOMIC DNA]</scope>
    <source>
        <strain evidence="2 3">SI17</strain>
        <plasmid evidence="2 3">p4</plasmid>
    </source>
</reference>
<protein>
    <submittedName>
        <fullName evidence="2">DUF4320 family protein</fullName>
    </submittedName>
</protein>
<keyword evidence="3" id="KW-1185">Reference proteome</keyword>
<sequence>MKGTIGTFFGLMVMIPIIIFVAKFMVYGIQVHKVTTIATNVTREAERQGGVSPTVIAYANSQLENAALLDKGYKVNFNRTGLVDKGGKIEVTVSGKYEMDLLNFLGTGAGTIRMDITQKETGYSEVWLRN</sequence>
<dbReference type="Pfam" id="PF14208">
    <property type="entry name" value="DUF4320"/>
    <property type="match status" value="1"/>
</dbReference>
<dbReference type="RefSeq" id="WP_214814208.1">
    <property type="nucleotide sequence ID" value="NZ_CP075901.1"/>
</dbReference>
<evidence type="ECO:0000313" key="3">
    <source>
        <dbReference type="Proteomes" id="UP000679498"/>
    </source>
</evidence>
<feature type="transmembrane region" description="Helical" evidence="1">
    <location>
        <begin position="6"/>
        <end position="26"/>
    </location>
</feature>
<keyword evidence="1" id="KW-0812">Transmembrane</keyword>
<keyword evidence="2" id="KW-0614">Plasmid</keyword>
<dbReference type="InterPro" id="IPR025469">
    <property type="entry name" value="DUF4320"/>
</dbReference>
<keyword evidence="1" id="KW-1133">Transmembrane helix</keyword>
<dbReference type="EMBL" id="CP075901">
    <property type="protein sequence ID" value="QWB31990.1"/>
    <property type="molecule type" value="Genomic_DNA"/>
</dbReference>
<gene>
    <name evidence="2" type="ORF">KKI46_17675</name>
</gene>
<evidence type="ECO:0000313" key="2">
    <source>
        <dbReference type="EMBL" id="QWB31990.1"/>
    </source>
</evidence>
<geneLocation type="plasmid" evidence="2 3">
    <name>p4</name>
</geneLocation>
<proteinExistence type="predicted"/>
<accession>A0ABX8GEC6</accession>
<dbReference type="GeneID" id="88813537"/>